<dbReference type="InterPro" id="IPR036271">
    <property type="entry name" value="Tet_transcr_reg_TetR-rel_C_sf"/>
</dbReference>
<dbReference type="SUPFAM" id="SSF46689">
    <property type="entry name" value="Homeodomain-like"/>
    <property type="match status" value="1"/>
</dbReference>
<dbReference type="InterPro" id="IPR009057">
    <property type="entry name" value="Homeodomain-like_sf"/>
</dbReference>
<dbReference type="PANTHER" id="PTHR30055">
    <property type="entry name" value="HTH-TYPE TRANSCRIPTIONAL REGULATOR RUTR"/>
    <property type="match status" value="1"/>
</dbReference>
<dbReference type="EMBL" id="JBBDGN010000011">
    <property type="protein sequence ID" value="MEJ1092321.1"/>
    <property type="molecule type" value="Genomic_DNA"/>
</dbReference>
<evidence type="ECO:0000313" key="4">
    <source>
        <dbReference type="EMBL" id="MEJ1092321.1"/>
    </source>
</evidence>
<evidence type="ECO:0000256" key="1">
    <source>
        <dbReference type="ARBA" id="ARBA00023125"/>
    </source>
</evidence>
<evidence type="ECO:0000313" key="5">
    <source>
        <dbReference type="Proteomes" id="UP001366085"/>
    </source>
</evidence>
<gene>
    <name evidence="4" type="ORF">WDU93_11560</name>
</gene>
<dbReference type="SUPFAM" id="SSF48498">
    <property type="entry name" value="Tetracyclin repressor-like, C-terminal domain"/>
    <property type="match status" value="1"/>
</dbReference>
<dbReference type="InterPro" id="IPR041673">
    <property type="entry name" value="TetR_C_23"/>
</dbReference>
<sequence length="224" mass="24513">MFETDESGSKSDRTRARISAAAIDSFIERGYADTTMRLIAERAGVSVGNAYYYFPSKNHLVQELYERVQHQHADLARPRLQDASTLIDRLRVVFCAGMETLEPYRRSAPGFLTAMVTPDSPINPLASESAPARDLTVSLFREAVGGSTHRLPADIADLLPDAMFIAYLALTLRWTYDSSPGQKATSRLLDAGLQVLSLSLPFVRVPGVHGAVRSLLSSVVEVTA</sequence>
<feature type="DNA-binding region" description="H-T-H motif" evidence="2">
    <location>
        <begin position="35"/>
        <end position="54"/>
    </location>
</feature>
<dbReference type="Pfam" id="PF17931">
    <property type="entry name" value="TetR_C_23"/>
    <property type="match status" value="1"/>
</dbReference>
<accession>A0ABU8LP10</accession>
<dbReference type="InterPro" id="IPR001647">
    <property type="entry name" value="HTH_TetR"/>
</dbReference>
<reference evidence="4 5" key="1">
    <citation type="submission" date="2024-02" db="EMBL/GenBank/DDBJ databases">
        <authorList>
            <person name="Saticioglu I.B."/>
        </authorList>
    </citation>
    <scope>NUCLEOTIDE SEQUENCE [LARGE SCALE GENOMIC DNA]</scope>
    <source>
        <strain evidence="4 5">Mu-43</strain>
    </source>
</reference>
<keyword evidence="5" id="KW-1185">Reference proteome</keyword>
<dbReference type="Pfam" id="PF00440">
    <property type="entry name" value="TetR_N"/>
    <property type="match status" value="1"/>
</dbReference>
<dbReference type="PROSITE" id="PS01081">
    <property type="entry name" value="HTH_TETR_1"/>
    <property type="match status" value="1"/>
</dbReference>
<dbReference type="Gene3D" id="1.10.357.10">
    <property type="entry name" value="Tetracycline Repressor, domain 2"/>
    <property type="match status" value="1"/>
</dbReference>
<organism evidence="4 5">
    <name type="scientific">Microbacterium istanbulense</name>
    <dbReference type="NCBI Taxonomy" id="3122049"/>
    <lineage>
        <taxon>Bacteria</taxon>
        <taxon>Bacillati</taxon>
        <taxon>Actinomycetota</taxon>
        <taxon>Actinomycetes</taxon>
        <taxon>Micrococcales</taxon>
        <taxon>Microbacteriaceae</taxon>
        <taxon>Microbacterium</taxon>
    </lineage>
</organism>
<keyword evidence="1 2" id="KW-0238">DNA-binding</keyword>
<protein>
    <submittedName>
        <fullName evidence="4">TetR/AcrR family transcriptional regulator</fullName>
    </submittedName>
</protein>
<evidence type="ECO:0000259" key="3">
    <source>
        <dbReference type="PROSITE" id="PS50977"/>
    </source>
</evidence>
<dbReference type="PROSITE" id="PS50977">
    <property type="entry name" value="HTH_TETR_2"/>
    <property type="match status" value="1"/>
</dbReference>
<evidence type="ECO:0000256" key="2">
    <source>
        <dbReference type="PROSITE-ProRule" id="PRU00335"/>
    </source>
</evidence>
<proteinExistence type="predicted"/>
<feature type="domain" description="HTH tetR-type" evidence="3">
    <location>
        <begin position="12"/>
        <end position="72"/>
    </location>
</feature>
<dbReference type="Proteomes" id="UP001366085">
    <property type="component" value="Unassembled WGS sequence"/>
</dbReference>
<dbReference type="RefSeq" id="WP_337320747.1">
    <property type="nucleotide sequence ID" value="NZ_JBBDGN010000011.1"/>
</dbReference>
<name>A0ABU8LP10_9MICO</name>
<dbReference type="InterPro" id="IPR023772">
    <property type="entry name" value="DNA-bd_HTH_TetR-type_CS"/>
</dbReference>
<comment type="caution">
    <text evidence="4">The sequence shown here is derived from an EMBL/GenBank/DDBJ whole genome shotgun (WGS) entry which is preliminary data.</text>
</comment>
<dbReference type="InterPro" id="IPR050109">
    <property type="entry name" value="HTH-type_TetR-like_transc_reg"/>
</dbReference>
<dbReference type="PRINTS" id="PR00455">
    <property type="entry name" value="HTHTETR"/>
</dbReference>
<dbReference type="PANTHER" id="PTHR30055:SF146">
    <property type="entry name" value="HTH-TYPE TRANSCRIPTIONAL DUAL REGULATOR CECR"/>
    <property type="match status" value="1"/>
</dbReference>